<dbReference type="InterPro" id="IPR018511">
    <property type="entry name" value="Hemolysin-typ_Ca-bd_CS"/>
</dbReference>
<comment type="subcellular location">
    <subcellularLocation>
        <location evidence="1">Secreted</location>
    </subcellularLocation>
</comment>
<protein>
    <submittedName>
        <fullName evidence="3">Ca2+-binding RTX toxin-like protein</fullName>
    </submittedName>
</protein>
<dbReference type="Gene3D" id="2.150.10.10">
    <property type="entry name" value="Serralysin-like metalloprotease, C-terminal"/>
    <property type="match status" value="6"/>
</dbReference>
<dbReference type="Proteomes" id="UP001262754">
    <property type="component" value="Unassembled WGS sequence"/>
</dbReference>
<gene>
    <name evidence="3" type="ORF">J2800_000577</name>
</gene>
<proteinExistence type="predicted"/>
<dbReference type="PROSITE" id="PS00330">
    <property type="entry name" value="HEMOLYSIN_CALCIUM"/>
    <property type="match status" value="7"/>
</dbReference>
<evidence type="ECO:0000256" key="1">
    <source>
        <dbReference type="ARBA" id="ARBA00004613"/>
    </source>
</evidence>
<sequence length="748" mass="75104">MQIDGTNGDDVLVGSDGNDIIRGMAGDDWISGTGGADDIDPGAGADHVDGGAGEDVVHLSSVTNSHGSQYDGGAGIDTLDLSATGPDGYLRWTWTSSTDVTVEDTRNFNDYKSISAKGFEVFVGTSGWDSFNLRETHILLEVHAGGGDDFIEASYTNAIVYGDDGNDYIFIGPEGKVFGGAGDDSINVWSGTYGSTDGAFDGGPGQDLLQLYSPLNVDLSAGTLSDNNFSTHLSNIENVSAGVSLWTTISVIGNDSNNTFNVNAYTDQGGGAAFYGRGGDDLLKGGKGADLLDGGAGFDTASYETSQGGVTVSLARSGQQDTGAGADTLVNVEALKGSSYNDVLTAGASAGAVLDGGAGDDILYAGSGASRLSGGFGNDHLYGAAAADVFDGGDGFDLVRYDGSAQRVVVDLTANKGAGGYAEGDTYTATEGVVGSAFNDLLFGNAGKDLLYGQSGDDILSGEQGSDTLDGGDGGDHLYGGAGADVLIGGAGYDLARYDYASSAITVDLARGGFSGEAFGDQLSTIEGLVGSAFGDALTGDGGDNTLYGQAGDDVLRGKAGADLLDGGLGNDHLYGGAGADLIDGGQGFDFARFDGGDDGAVIVDLKNGLTAEGDRLVSIEGLVAGDAGDILYGDDGDNVIYALGGADRIVGGGGADRLYGGSGADVFAFDSRSGADVIFDFEIGGVGHDLFAVQTNVNGSGIVDYATLVAHATSTADGVVVDLGGGNTVVLAGLHVADLSASLFMFY</sequence>
<reference evidence="3 4" key="1">
    <citation type="submission" date="2023-07" db="EMBL/GenBank/DDBJ databases">
        <title>Sorghum-associated microbial communities from plants grown in Nebraska, USA.</title>
        <authorList>
            <person name="Schachtman D."/>
        </authorList>
    </citation>
    <scope>NUCLEOTIDE SEQUENCE [LARGE SCALE GENOMIC DNA]</scope>
    <source>
        <strain evidence="3 4">DS2154</strain>
    </source>
</reference>
<dbReference type="PANTHER" id="PTHR38340:SF1">
    <property type="entry name" value="S-LAYER PROTEIN"/>
    <property type="match status" value="1"/>
</dbReference>
<dbReference type="PANTHER" id="PTHR38340">
    <property type="entry name" value="S-LAYER PROTEIN"/>
    <property type="match status" value="1"/>
</dbReference>
<keyword evidence="2" id="KW-0964">Secreted</keyword>
<dbReference type="SUPFAM" id="SSF51120">
    <property type="entry name" value="beta-Roll"/>
    <property type="match status" value="6"/>
</dbReference>
<evidence type="ECO:0000256" key="2">
    <source>
        <dbReference type="ARBA" id="ARBA00022525"/>
    </source>
</evidence>
<dbReference type="EMBL" id="JAVDRL010000002">
    <property type="protein sequence ID" value="MDR6529853.1"/>
    <property type="molecule type" value="Genomic_DNA"/>
</dbReference>
<dbReference type="InterPro" id="IPR011049">
    <property type="entry name" value="Serralysin-like_metalloprot_C"/>
</dbReference>
<organism evidence="3 4">
    <name type="scientific">Caulobacter rhizosphaerae</name>
    <dbReference type="NCBI Taxonomy" id="2010972"/>
    <lineage>
        <taxon>Bacteria</taxon>
        <taxon>Pseudomonadati</taxon>
        <taxon>Pseudomonadota</taxon>
        <taxon>Alphaproteobacteria</taxon>
        <taxon>Caulobacterales</taxon>
        <taxon>Caulobacteraceae</taxon>
        <taxon>Caulobacter</taxon>
    </lineage>
</organism>
<name>A0ABU1MUI4_9CAUL</name>
<dbReference type="PRINTS" id="PR00313">
    <property type="entry name" value="CABNDNGRPT"/>
</dbReference>
<dbReference type="RefSeq" id="WP_310029078.1">
    <property type="nucleotide sequence ID" value="NZ_JAVDRL010000002.1"/>
</dbReference>
<dbReference type="InterPro" id="IPR050557">
    <property type="entry name" value="RTX_toxin/Mannuronan_C5-epim"/>
</dbReference>
<comment type="caution">
    <text evidence="3">The sequence shown here is derived from an EMBL/GenBank/DDBJ whole genome shotgun (WGS) entry which is preliminary data.</text>
</comment>
<keyword evidence="4" id="KW-1185">Reference proteome</keyword>
<dbReference type="Pfam" id="PF00353">
    <property type="entry name" value="HemolysinCabind"/>
    <property type="match status" value="8"/>
</dbReference>
<accession>A0ABU1MUI4</accession>
<evidence type="ECO:0000313" key="3">
    <source>
        <dbReference type="EMBL" id="MDR6529853.1"/>
    </source>
</evidence>
<dbReference type="InterPro" id="IPR001343">
    <property type="entry name" value="Hemolysn_Ca-bd"/>
</dbReference>
<evidence type="ECO:0000313" key="4">
    <source>
        <dbReference type="Proteomes" id="UP001262754"/>
    </source>
</evidence>